<dbReference type="GeneID" id="92741332"/>
<reference evidence="2" key="2">
    <citation type="submission" date="2023-08" db="EMBL/GenBank/DDBJ databases">
        <title>Complete Genome Sequences of butyrate producing Anaerostipes hadrus strains BA1 and GIF7 isolated from the terminal ileum of a healthy lean male.</title>
        <authorList>
            <person name="Low A."/>
            <person name="Sheludchenko M."/>
            <person name="Cheng H.E."/>
            <person name="Koh X.Q."/>
            <person name="Lee J."/>
        </authorList>
    </citation>
    <scope>NUCLEOTIDE SEQUENCE</scope>
    <source>
        <strain evidence="2">BA1</strain>
    </source>
</reference>
<organism evidence="1 3">
    <name type="scientific">Anaerostipes hadrus</name>
    <dbReference type="NCBI Taxonomy" id="649756"/>
    <lineage>
        <taxon>Bacteria</taxon>
        <taxon>Bacillati</taxon>
        <taxon>Bacillota</taxon>
        <taxon>Clostridia</taxon>
        <taxon>Lachnospirales</taxon>
        <taxon>Lachnospiraceae</taxon>
        <taxon>Anaerostipes</taxon>
    </lineage>
</organism>
<reference evidence="1 3" key="1">
    <citation type="journal article" date="2016" name="Sci. Rep.">
        <title>Accelerated dysbiosis of gut microbiota during aggravation of DSS-induced colitis by a butyrate-producing bacterium.</title>
        <authorList>
            <person name="Zhang Q."/>
            <person name="Wu Y."/>
            <person name="Wang J."/>
            <person name="Wu G."/>
            <person name="Long W."/>
            <person name="Xue Z."/>
            <person name="Wang L."/>
            <person name="Zhang X."/>
            <person name="Pang X."/>
            <person name="Zhao Y."/>
            <person name="Zhao L."/>
            <person name="Zhang C."/>
        </authorList>
    </citation>
    <scope>NUCLEOTIDE SEQUENCE [LARGE SCALE GENOMIC DNA]</scope>
    <source>
        <strain evidence="1 3">BPB5</strain>
    </source>
</reference>
<name>A0A1Q2CA16_ANAHA</name>
<sequence>MNKKEIIDELHKMGYEVKEETLVKNGVNVLGVSIIDSDRFMIPVFHIDDIIKKAESIGATARAVAEEMLDIHNDAIRESEELDKPLLFSKENFKKNLYVAVQKESKEDIIKRKTEFEGIEKYLFLRINAIETFWTTKIKRGMLQNIDMAESEAWAIAEENLAKEIEIARMTSPFLQEEKKMFIISNKVMFRGASAVLNREAVKVFAEIENVKRIIVIPSSIHEMILIPCYENEDVEEELKRCSEIVEFVNEEKVDPTERLTNRAYLIAF</sequence>
<dbReference type="Proteomes" id="UP001243496">
    <property type="component" value="Chromosome"/>
</dbReference>
<evidence type="ECO:0000313" key="3">
    <source>
        <dbReference type="Proteomes" id="UP000188159"/>
    </source>
</evidence>
<accession>A0A1Q2CA16</accession>
<dbReference type="RefSeq" id="WP_077327299.1">
    <property type="nucleotide sequence ID" value="NZ_CP012098.1"/>
</dbReference>
<dbReference type="EMBL" id="CP132968">
    <property type="protein sequence ID" value="WMD15329.1"/>
    <property type="molecule type" value="Genomic_DNA"/>
</dbReference>
<proteinExistence type="predicted"/>
<gene>
    <name evidence="1" type="ORF">DO83_14110</name>
    <name evidence="2" type="ORF">RBI15_08035</name>
</gene>
<dbReference type="EMBL" id="CP012098">
    <property type="protein sequence ID" value="AQP40602.1"/>
    <property type="molecule type" value="Genomic_DNA"/>
</dbReference>
<protein>
    <submittedName>
        <fullName evidence="2">DUF5688 family protein</fullName>
    </submittedName>
</protein>
<dbReference type="AlphaFoldDB" id="A0A1Q2CA16"/>
<dbReference type="InterPro" id="IPR043743">
    <property type="entry name" value="DUF5688"/>
</dbReference>
<evidence type="ECO:0000313" key="1">
    <source>
        <dbReference type="EMBL" id="AQP40602.1"/>
    </source>
</evidence>
<evidence type="ECO:0000313" key="2">
    <source>
        <dbReference type="EMBL" id="WMD15329.1"/>
    </source>
</evidence>
<dbReference type="Pfam" id="PF18941">
    <property type="entry name" value="DUF5688"/>
    <property type="match status" value="1"/>
</dbReference>
<dbReference type="Proteomes" id="UP000188159">
    <property type="component" value="Chromosome"/>
</dbReference>